<evidence type="ECO:0000256" key="1">
    <source>
        <dbReference type="SAM" id="MobiDB-lite"/>
    </source>
</evidence>
<evidence type="ECO:0000313" key="4">
    <source>
        <dbReference type="Proteomes" id="UP001499954"/>
    </source>
</evidence>
<reference evidence="3 4" key="1">
    <citation type="journal article" date="2019" name="Int. J. Syst. Evol. Microbiol.">
        <title>The Global Catalogue of Microorganisms (GCM) 10K type strain sequencing project: providing services to taxonomists for standard genome sequencing and annotation.</title>
        <authorList>
            <consortium name="The Broad Institute Genomics Platform"/>
            <consortium name="The Broad Institute Genome Sequencing Center for Infectious Disease"/>
            <person name="Wu L."/>
            <person name="Ma J."/>
        </authorList>
    </citation>
    <scope>NUCLEOTIDE SEQUENCE [LARGE SCALE GENOMIC DNA]</scope>
    <source>
        <strain evidence="3 4">JCM 13584</strain>
    </source>
</reference>
<evidence type="ECO:0000313" key="3">
    <source>
        <dbReference type="EMBL" id="GAA1959063.1"/>
    </source>
</evidence>
<comment type="caution">
    <text evidence="3">The sequence shown here is derived from an EMBL/GenBank/DDBJ whole genome shotgun (WGS) entry which is preliminary data.</text>
</comment>
<feature type="region of interest" description="Disordered" evidence="1">
    <location>
        <begin position="1"/>
        <end position="28"/>
    </location>
</feature>
<accession>A0ABN2QVZ5</accession>
<feature type="compositionally biased region" description="Basic and acidic residues" evidence="1">
    <location>
        <begin position="1"/>
        <end position="21"/>
    </location>
</feature>
<sequence length="85" mass="9144">MSEVERRREPGPGSGSRREPQPEPQGLLARTFARPSVRRVLSRIVVVVGVLLMLAGVLTARYGYLVVGVIVLGLGAALGPGRIRR</sequence>
<keyword evidence="4" id="KW-1185">Reference proteome</keyword>
<feature type="transmembrane region" description="Helical" evidence="2">
    <location>
        <begin position="64"/>
        <end position="83"/>
    </location>
</feature>
<proteinExistence type="predicted"/>
<name>A0ABN2QVZ5_9MICO</name>
<protein>
    <submittedName>
        <fullName evidence="3">Uncharacterized protein</fullName>
    </submittedName>
</protein>
<dbReference type="EMBL" id="BAAAMK010000005">
    <property type="protein sequence ID" value="GAA1959063.1"/>
    <property type="molecule type" value="Genomic_DNA"/>
</dbReference>
<keyword evidence="2" id="KW-0472">Membrane</keyword>
<evidence type="ECO:0000256" key="2">
    <source>
        <dbReference type="SAM" id="Phobius"/>
    </source>
</evidence>
<feature type="transmembrane region" description="Helical" evidence="2">
    <location>
        <begin position="40"/>
        <end position="58"/>
    </location>
</feature>
<gene>
    <name evidence="3" type="ORF">GCM10009717_26980</name>
</gene>
<dbReference type="RefSeq" id="WP_157416411.1">
    <property type="nucleotide sequence ID" value="NZ_BAAAMK010000005.1"/>
</dbReference>
<dbReference type="Proteomes" id="UP001499954">
    <property type="component" value="Unassembled WGS sequence"/>
</dbReference>
<keyword evidence="2" id="KW-0812">Transmembrane</keyword>
<organism evidence="3 4">
    <name type="scientific">Agromyces allii</name>
    <dbReference type="NCBI Taxonomy" id="393607"/>
    <lineage>
        <taxon>Bacteria</taxon>
        <taxon>Bacillati</taxon>
        <taxon>Actinomycetota</taxon>
        <taxon>Actinomycetes</taxon>
        <taxon>Micrococcales</taxon>
        <taxon>Microbacteriaceae</taxon>
        <taxon>Agromyces</taxon>
    </lineage>
</organism>
<keyword evidence="2" id="KW-1133">Transmembrane helix</keyword>